<dbReference type="GO" id="GO:0020037">
    <property type="term" value="F:heme binding"/>
    <property type="evidence" value="ECO:0007669"/>
    <property type="project" value="InterPro"/>
</dbReference>
<dbReference type="EMBL" id="SWCO01000002">
    <property type="protein sequence ID" value="TKB04302.1"/>
    <property type="molecule type" value="Genomic_DNA"/>
</dbReference>
<dbReference type="GO" id="GO:0006979">
    <property type="term" value="P:response to oxidative stress"/>
    <property type="evidence" value="ECO:0007669"/>
    <property type="project" value="InterPro"/>
</dbReference>
<proteinExistence type="predicted"/>
<dbReference type="PANTHER" id="PTHR39441">
    <property type="entry name" value="DUF2252 DOMAIN-CONTAINING PROTEIN"/>
    <property type="match status" value="1"/>
</dbReference>
<organism evidence="2 3">
    <name type="scientific">Alteromonas portus</name>
    <dbReference type="NCBI Taxonomy" id="2565549"/>
    <lineage>
        <taxon>Bacteria</taxon>
        <taxon>Pseudomonadati</taxon>
        <taxon>Pseudomonadota</taxon>
        <taxon>Gammaproteobacteria</taxon>
        <taxon>Alteromonadales</taxon>
        <taxon>Alteromonadaceae</taxon>
        <taxon>Alteromonas/Salinimonas group</taxon>
        <taxon>Alteromonas</taxon>
    </lineage>
</organism>
<dbReference type="Proteomes" id="UP000305471">
    <property type="component" value="Unassembled WGS sequence"/>
</dbReference>
<dbReference type="OrthoDB" id="1491115at2"/>
<accession>A0A4U0ZPT1</accession>
<dbReference type="PANTHER" id="PTHR39441:SF1">
    <property type="entry name" value="DUF2252 DOMAIN-CONTAINING PROTEIN"/>
    <property type="match status" value="1"/>
</dbReference>
<dbReference type="InterPro" id="IPR002016">
    <property type="entry name" value="Haem_peroxidase"/>
</dbReference>
<feature type="domain" description="Plant heme peroxidase family profile" evidence="1">
    <location>
        <begin position="98"/>
        <end position="443"/>
    </location>
</feature>
<comment type="caution">
    <text evidence="2">The sequence shown here is derived from an EMBL/GenBank/DDBJ whole genome shotgun (WGS) entry which is preliminary data.</text>
</comment>
<dbReference type="InterPro" id="IPR018721">
    <property type="entry name" value="DUF2252"/>
</dbReference>
<keyword evidence="3" id="KW-1185">Reference proteome</keyword>
<dbReference type="PROSITE" id="PS50873">
    <property type="entry name" value="PEROXIDASE_4"/>
    <property type="match status" value="1"/>
</dbReference>
<sequence>MTKSRLQRISDEIMLIDGHAPTRTLAKHAKMQSSPFVFYRGSAQLFYADIKAGLINFPKECDAIPLTSVMGDCHTSNFGFLTEEGSHGDTVIFSPNDFDDACVGKAQWDVLRYLTSLHLAQIHCRGVVQGKYACDNIDITKPVVSHQQVVNAQYAFIEQYVETCSRVVENAGLINQAVDYCPDAVPSKLNKLYRKAKARSAGGEDFTSKSALAKAVHFDGKTLGFKANSEKFSTLSGEEYATLLEAFAPYMDDSVVDIVKRLDAGTGSVNMARYYFLVGPAKPHSSTSFAHCHIVEVKQQRVAAPIHYFPDINPVNRLNAAHLTARCQRRMQRKPDLVLDEVKFENAHYLVRSRHHAKVGIDPQDIAMGNKAINGGFEYFAELCGYSLALAHCRGDRRSTRFASSASTSFPQVKSLLVKIANLYAEQVVDDHSLFTGELHRNC</sequence>
<gene>
    <name evidence="2" type="ORF">E5672_05745</name>
</gene>
<dbReference type="Pfam" id="PF10009">
    <property type="entry name" value="DUF2252"/>
    <property type="match status" value="2"/>
</dbReference>
<dbReference type="RefSeq" id="WP_136781317.1">
    <property type="nucleotide sequence ID" value="NZ_SWCO01000002.1"/>
</dbReference>
<protein>
    <submittedName>
        <fullName evidence="2">DUF2252 domain-containing protein</fullName>
    </submittedName>
</protein>
<reference evidence="2 3" key="1">
    <citation type="submission" date="2019-04" db="EMBL/GenBank/DDBJ databases">
        <title>Alteromonas portus sp. nov., an alginate lyase-excreting marine bacterium.</title>
        <authorList>
            <person name="Huang H."/>
            <person name="Mo K."/>
            <person name="Bao S."/>
        </authorList>
    </citation>
    <scope>NUCLEOTIDE SEQUENCE [LARGE SCALE GENOMIC DNA]</scope>
    <source>
        <strain evidence="2 3">HB161718</strain>
    </source>
</reference>
<name>A0A4U0ZPT1_9ALTE</name>
<dbReference type="AlphaFoldDB" id="A0A4U0ZPT1"/>
<evidence type="ECO:0000313" key="2">
    <source>
        <dbReference type="EMBL" id="TKB04302.1"/>
    </source>
</evidence>
<evidence type="ECO:0000313" key="3">
    <source>
        <dbReference type="Proteomes" id="UP000305471"/>
    </source>
</evidence>
<evidence type="ECO:0000259" key="1">
    <source>
        <dbReference type="PROSITE" id="PS50873"/>
    </source>
</evidence>
<dbReference type="GO" id="GO:0004601">
    <property type="term" value="F:peroxidase activity"/>
    <property type="evidence" value="ECO:0007669"/>
    <property type="project" value="InterPro"/>
</dbReference>